<keyword evidence="2" id="KW-1185">Reference proteome</keyword>
<proteinExistence type="predicted"/>
<comment type="caution">
    <text evidence="1">The sequence shown here is derived from an EMBL/GenBank/DDBJ whole genome shotgun (WGS) entry which is preliminary data.</text>
</comment>
<dbReference type="Proteomes" id="UP000651271">
    <property type="component" value="Unassembled WGS sequence"/>
</dbReference>
<organism evidence="1 2">
    <name type="scientific">Sphingobacterium litopenaei</name>
    <dbReference type="NCBI Taxonomy" id="2763500"/>
    <lineage>
        <taxon>Bacteria</taxon>
        <taxon>Pseudomonadati</taxon>
        <taxon>Bacteroidota</taxon>
        <taxon>Sphingobacteriia</taxon>
        <taxon>Sphingobacteriales</taxon>
        <taxon>Sphingobacteriaceae</taxon>
        <taxon>Sphingobacterium</taxon>
    </lineage>
</organism>
<reference evidence="1 2" key="1">
    <citation type="submission" date="2020-08" db="EMBL/GenBank/DDBJ databases">
        <title>Sphingobacterium sp. DN04309 isolated from aquaculture water.</title>
        <authorList>
            <person name="Zhang M."/>
        </authorList>
    </citation>
    <scope>NUCLEOTIDE SEQUENCE [LARGE SCALE GENOMIC DNA]</scope>
    <source>
        <strain evidence="1 2">DN04309</strain>
    </source>
</reference>
<sequence length="134" mass="15875">MIPNKTNRKKMNTPLLIDKIKIGNIEFEAYIIKDENNLEAFVIYFQGEKEPLIMFQQVASNYKVELKINEDLVDKLQQFKSKDPQQRKEHFKIFQEFALNAEQKAKEIAFQDARLIYFSDIQLIKSIEQAFLVD</sequence>
<gene>
    <name evidence="1" type="ORF">H8B04_14375</name>
</gene>
<accession>A0ABR7YHC9</accession>
<evidence type="ECO:0000313" key="2">
    <source>
        <dbReference type="Proteomes" id="UP000651271"/>
    </source>
</evidence>
<dbReference type="EMBL" id="JACOIJ010000036">
    <property type="protein sequence ID" value="MBD1430725.1"/>
    <property type="molecule type" value="Genomic_DNA"/>
</dbReference>
<name>A0ABR7YHC9_9SPHI</name>
<evidence type="ECO:0000313" key="1">
    <source>
        <dbReference type="EMBL" id="MBD1430725.1"/>
    </source>
</evidence>
<protein>
    <submittedName>
        <fullName evidence="1">Uncharacterized protein</fullName>
    </submittedName>
</protein>
<dbReference type="RefSeq" id="WP_165290457.1">
    <property type="nucleotide sequence ID" value="NZ_JACOIJ010000036.1"/>
</dbReference>